<organism evidence="3">
    <name type="scientific">Homalodisca liturata</name>
    <dbReference type="NCBI Taxonomy" id="320908"/>
    <lineage>
        <taxon>Eukaryota</taxon>
        <taxon>Metazoa</taxon>
        <taxon>Ecdysozoa</taxon>
        <taxon>Arthropoda</taxon>
        <taxon>Hexapoda</taxon>
        <taxon>Insecta</taxon>
        <taxon>Pterygota</taxon>
        <taxon>Neoptera</taxon>
        <taxon>Paraneoptera</taxon>
        <taxon>Hemiptera</taxon>
        <taxon>Auchenorrhyncha</taxon>
        <taxon>Membracoidea</taxon>
        <taxon>Cicadellidae</taxon>
        <taxon>Cicadellinae</taxon>
        <taxon>Proconiini</taxon>
        <taxon>Homalodisca</taxon>
    </lineage>
</organism>
<evidence type="ECO:0000313" key="3">
    <source>
        <dbReference type="EMBL" id="JAS99439.1"/>
    </source>
</evidence>
<feature type="compositionally biased region" description="Polar residues" evidence="1">
    <location>
        <begin position="58"/>
        <end position="69"/>
    </location>
</feature>
<dbReference type="EMBL" id="GECU01008267">
    <property type="protein sequence ID" value="JAS99439.1"/>
    <property type="molecule type" value="Transcribed_RNA"/>
</dbReference>
<accession>A0A1B6JJY9</accession>
<feature type="signal peptide" evidence="2">
    <location>
        <begin position="1"/>
        <end position="19"/>
    </location>
</feature>
<name>A0A1B6JJY9_9HEMI</name>
<evidence type="ECO:0000256" key="1">
    <source>
        <dbReference type="SAM" id="MobiDB-lite"/>
    </source>
</evidence>
<keyword evidence="2" id="KW-0732">Signal</keyword>
<evidence type="ECO:0000256" key="2">
    <source>
        <dbReference type="SAM" id="SignalP"/>
    </source>
</evidence>
<feature type="chain" id="PRO_5008585840" evidence="2">
    <location>
        <begin position="20"/>
        <end position="159"/>
    </location>
</feature>
<sequence>MKLVFAVVVAACLAGVCQLEPNPTWGIIQKKQLINAAKDRIVSLLTGNDPKNDDENQNDINESPNYSSGQSGGSWRKSSDVNTNHNNENLVSESSENSRLAENSPAYIASNSSTVNGAVRRGENIDSTQAGNRRDNIDSGINIGTITSGTQAGNSRDNI</sequence>
<feature type="compositionally biased region" description="Polar residues" evidence="1">
    <location>
        <begin position="142"/>
        <end position="159"/>
    </location>
</feature>
<feature type="compositionally biased region" description="Low complexity" evidence="1">
    <location>
        <begin position="86"/>
        <end position="98"/>
    </location>
</feature>
<protein>
    <submittedName>
        <fullName evidence="3">Uncharacterized protein</fullName>
    </submittedName>
</protein>
<gene>
    <name evidence="3" type="ORF">g.13735</name>
</gene>
<proteinExistence type="predicted"/>
<dbReference type="AlphaFoldDB" id="A0A1B6JJY9"/>
<feature type="region of interest" description="Disordered" evidence="1">
    <location>
        <begin position="45"/>
        <end position="159"/>
    </location>
</feature>
<reference evidence="3" key="1">
    <citation type="submission" date="2015-11" db="EMBL/GenBank/DDBJ databases">
        <title>De novo transcriptome assembly of four potential Pierce s Disease insect vectors from Arizona vineyards.</title>
        <authorList>
            <person name="Tassone E.E."/>
        </authorList>
    </citation>
    <scope>NUCLEOTIDE SEQUENCE</scope>
</reference>
<feature type="non-terminal residue" evidence="3">
    <location>
        <position position="159"/>
    </location>
</feature>